<reference evidence="1" key="1">
    <citation type="journal article" date="2014" name="Int. J. Syst. Evol. Microbiol.">
        <title>Complete genome sequence of Corynebacterium casei LMG S-19264T (=DSM 44701T), isolated from a smear-ripened cheese.</title>
        <authorList>
            <consortium name="US DOE Joint Genome Institute (JGI-PGF)"/>
            <person name="Walter F."/>
            <person name="Albersmeier A."/>
            <person name="Kalinowski J."/>
            <person name="Ruckert C."/>
        </authorList>
    </citation>
    <scope>NUCLEOTIDE SEQUENCE</scope>
    <source>
        <strain evidence="1">KCTC 23224</strain>
    </source>
</reference>
<dbReference type="Proteomes" id="UP000642809">
    <property type="component" value="Unassembled WGS sequence"/>
</dbReference>
<reference evidence="1" key="2">
    <citation type="submission" date="2020-09" db="EMBL/GenBank/DDBJ databases">
        <authorList>
            <person name="Sun Q."/>
            <person name="Kim S."/>
        </authorList>
    </citation>
    <scope>NUCLEOTIDE SEQUENCE</scope>
    <source>
        <strain evidence="1">KCTC 23224</strain>
    </source>
</reference>
<proteinExistence type="predicted"/>
<comment type="caution">
    <text evidence="1">The sequence shown here is derived from an EMBL/GenBank/DDBJ whole genome shotgun (WGS) entry which is preliminary data.</text>
</comment>
<protein>
    <submittedName>
        <fullName evidence="1">Uncharacterized protein</fullName>
    </submittedName>
</protein>
<dbReference type="EMBL" id="BMYF01000017">
    <property type="protein sequence ID" value="GHB44380.1"/>
    <property type="molecule type" value="Genomic_DNA"/>
</dbReference>
<dbReference type="RefSeq" id="WP_189583528.1">
    <property type="nucleotide sequence ID" value="NZ_BMYF01000017.1"/>
</dbReference>
<organism evidence="1 2">
    <name type="scientific">Mongoliitalea lutea</name>
    <dbReference type="NCBI Taxonomy" id="849756"/>
    <lineage>
        <taxon>Bacteria</taxon>
        <taxon>Pseudomonadati</taxon>
        <taxon>Bacteroidota</taxon>
        <taxon>Cytophagia</taxon>
        <taxon>Cytophagales</taxon>
        <taxon>Cyclobacteriaceae</taxon>
        <taxon>Mongoliitalea</taxon>
    </lineage>
</organism>
<name>A0A8J3D085_9BACT</name>
<accession>A0A8J3D085</accession>
<dbReference type="AlphaFoldDB" id="A0A8J3D085"/>
<gene>
    <name evidence="1" type="ORF">GCM10008106_26800</name>
</gene>
<sequence length="102" mass="11786">MSKQIKKQITEAKKKLKVAGQKVDHITKVVEGFNFLVEKKAVVIDGHTVYLYKDLWGSDPKTPDAWMANAYIYLRVKKLCAEGDRIYFKDIETDERIGVYMS</sequence>
<evidence type="ECO:0000313" key="2">
    <source>
        <dbReference type="Proteomes" id="UP000642809"/>
    </source>
</evidence>
<keyword evidence="2" id="KW-1185">Reference proteome</keyword>
<evidence type="ECO:0000313" key="1">
    <source>
        <dbReference type="EMBL" id="GHB44380.1"/>
    </source>
</evidence>